<dbReference type="OrthoDB" id="9799835at2"/>
<dbReference type="CDD" id="cd13831">
    <property type="entry name" value="HU"/>
    <property type="match status" value="1"/>
</dbReference>
<dbReference type="RefSeq" id="WP_020885803.1">
    <property type="nucleotide sequence ID" value="NZ_ATHI01000003.1"/>
</dbReference>
<dbReference type="PANTHER" id="PTHR33175">
    <property type="entry name" value="DNA-BINDING PROTEIN HU"/>
    <property type="match status" value="1"/>
</dbReference>
<dbReference type="Proteomes" id="UP000014975">
    <property type="component" value="Unassembled WGS sequence"/>
</dbReference>
<comment type="similarity">
    <text evidence="1 4">Belongs to the bacterial histone-like protein family.</text>
</comment>
<dbReference type="GO" id="GO:0005829">
    <property type="term" value="C:cytosol"/>
    <property type="evidence" value="ECO:0007669"/>
    <property type="project" value="TreeGrafter"/>
</dbReference>
<dbReference type="GO" id="GO:0030261">
    <property type="term" value="P:chromosome condensation"/>
    <property type="evidence" value="ECO:0007669"/>
    <property type="project" value="UniProtKB-KW"/>
</dbReference>
<evidence type="ECO:0000256" key="3">
    <source>
        <dbReference type="ARBA" id="ARBA00023125"/>
    </source>
</evidence>
<dbReference type="PATRIC" id="fig|1121439.3.peg.304"/>
<dbReference type="STRING" id="1121439.dsat_1917"/>
<organism evidence="5 6">
    <name type="scientific">Alkalidesulfovibrio alkalitolerans DSM 16529</name>
    <dbReference type="NCBI Taxonomy" id="1121439"/>
    <lineage>
        <taxon>Bacteria</taxon>
        <taxon>Pseudomonadati</taxon>
        <taxon>Thermodesulfobacteriota</taxon>
        <taxon>Desulfovibrionia</taxon>
        <taxon>Desulfovibrionales</taxon>
        <taxon>Desulfovibrionaceae</taxon>
        <taxon>Alkalidesulfovibrio</taxon>
    </lineage>
</organism>
<dbReference type="GO" id="GO:0003677">
    <property type="term" value="F:DNA binding"/>
    <property type="evidence" value="ECO:0007669"/>
    <property type="project" value="UniProtKB-KW"/>
</dbReference>
<dbReference type="SUPFAM" id="SSF47729">
    <property type="entry name" value="IHF-like DNA-binding proteins"/>
    <property type="match status" value="1"/>
</dbReference>
<accession>S7TFQ6</accession>
<gene>
    <name evidence="5" type="ORF">dsat_1917</name>
</gene>
<dbReference type="AlphaFoldDB" id="S7TFQ6"/>
<name>S7TFQ6_9BACT</name>
<sequence>MSLTKSEIVQAVADKSGLTKTQAAGIVDTVLRTMVDGLRSGESVNLRHFGTFKPVTRKAREGRNPQTGEPVMIPERQAVTFKASKSLLMDEL</sequence>
<comment type="caution">
    <text evidence="5">The sequence shown here is derived from an EMBL/GenBank/DDBJ whole genome shotgun (WGS) entry which is preliminary data.</text>
</comment>
<protein>
    <submittedName>
        <fullName evidence="5">Histone family protein DNA-binding protein</fullName>
    </submittedName>
</protein>
<dbReference type="InterPro" id="IPR000119">
    <property type="entry name" value="Hist_DNA-bd"/>
</dbReference>
<keyword evidence="3 5" id="KW-0238">DNA-binding</keyword>
<keyword evidence="2" id="KW-0226">DNA condensation</keyword>
<keyword evidence="6" id="KW-1185">Reference proteome</keyword>
<dbReference type="PRINTS" id="PR01727">
    <property type="entry name" value="DNABINDINGHU"/>
</dbReference>
<dbReference type="InterPro" id="IPR010992">
    <property type="entry name" value="IHF-like_DNA-bd_dom_sf"/>
</dbReference>
<dbReference type="GO" id="GO:0030527">
    <property type="term" value="F:structural constituent of chromatin"/>
    <property type="evidence" value="ECO:0007669"/>
    <property type="project" value="InterPro"/>
</dbReference>
<dbReference type="SMART" id="SM00411">
    <property type="entry name" value="BHL"/>
    <property type="match status" value="1"/>
</dbReference>
<evidence type="ECO:0000256" key="4">
    <source>
        <dbReference type="RuleBase" id="RU003939"/>
    </source>
</evidence>
<dbReference type="EMBL" id="ATHI01000003">
    <property type="protein sequence ID" value="EPR35576.1"/>
    <property type="molecule type" value="Genomic_DNA"/>
</dbReference>
<evidence type="ECO:0000313" key="6">
    <source>
        <dbReference type="Proteomes" id="UP000014975"/>
    </source>
</evidence>
<evidence type="ECO:0000256" key="2">
    <source>
        <dbReference type="ARBA" id="ARBA00023067"/>
    </source>
</evidence>
<reference evidence="5 6" key="1">
    <citation type="journal article" date="2013" name="Genome Announc.">
        <title>Draft genome sequences for three mercury-methylating, sulfate-reducing bacteria.</title>
        <authorList>
            <person name="Brown S.D."/>
            <person name="Hurt R.A.Jr."/>
            <person name="Gilmour C.C."/>
            <person name="Elias D.A."/>
        </authorList>
    </citation>
    <scope>NUCLEOTIDE SEQUENCE [LARGE SCALE GENOMIC DNA]</scope>
    <source>
        <strain evidence="5 6">DSM 16529</strain>
    </source>
</reference>
<dbReference type="Pfam" id="PF00216">
    <property type="entry name" value="Bac_DNA_binding"/>
    <property type="match status" value="1"/>
</dbReference>
<dbReference type="Gene3D" id="4.10.520.10">
    <property type="entry name" value="IHF-like DNA-binding proteins"/>
    <property type="match status" value="1"/>
</dbReference>
<evidence type="ECO:0000256" key="1">
    <source>
        <dbReference type="ARBA" id="ARBA00010529"/>
    </source>
</evidence>
<proteinExistence type="inferred from homology"/>
<dbReference type="eggNOG" id="COG0776">
    <property type="taxonomic scope" value="Bacteria"/>
</dbReference>
<evidence type="ECO:0000313" key="5">
    <source>
        <dbReference type="EMBL" id="EPR35576.1"/>
    </source>
</evidence>
<dbReference type="PANTHER" id="PTHR33175:SF3">
    <property type="entry name" value="DNA-BINDING PROTEIN HU-BETA"/>
    <property type="match status" value="1"/>
</dbReference>